<dbReference type="Proteomes" id="UP001055712">
    <property type="component" value="Unassembled WGS sequence"/>
</dbReference>
<evidence type="ECO:0000259" key="3">
    <source>
        <dbReference type="Pfam" id="PF02449"/>
    </source>
</evidence>
<sequence>MQDLLGIRQDGPLPPMDGRHSLADVTRSIKEQGVGILFISVKCFFQQPTPDTFDFHVMDYLIETVCSQDIKRSIVLDAQANPPWVFDLVPDAGVVDSKHIGYRSISFNHPAVNQLVHAWYDAVLSRMVELNATCIHSVQPCCNNEYETKYVQEADGAQDYSDEAVTLFRRYLRSIHGSLEYWNERWGTGFTSWFHIVDRVSATLILSARRPLGRHGDQAVLLGLAAVPALPHT</sequence>
<name>A0A9D4YYH6_CHLVU</name>
<evidence type="ECO:0000256" key="2">
    <source>
        <dbReference type="ARBA" id="ARBA00023295"/>
    </source>
</evidence>
<dbReference type="SUPFAM" id="SSF51445">
    <property type="entry name" value="(Trans)glycosidases"/>
    <property type="match status" value="1"/>
</dbReference>
<dbReference type="OrthoDB" id="524207at2759"/>
<dbReference type="Pfam" id="PF02449">
    <property type="entry name" value="Glyco_hydro_42"/>
    <property type="match status" value="1"/>
</dbReference>
<accession>A0A9D4YYH6</accession>
<keyword evidence="2" id="KW-0326">Glycosidase</keyword>
<dbReference type="PANTHER" id="PTHR36447">
    <property type="entry name" value="BETA-GALACTOSIDASE GANA"/>
    <property type="match status" value="1"/>
</dbReference>
<comment type="caution">
    <text evidence="4">The sequence shown here is derived from an EMBL/GenBank/DDBJ whole genome shotgun (WGS) entry which is preliminary data.</text>
</comment>
<reference evidence="4" key="1">
    <citation type="journal article" date="2019" name="Plant J.">
        <title>Chlorella vulgaris genome assembly and annotation reveals the molecular basis for metabolic acclimation to high light conditions.</title>
        <authorList>
            <person name="Cecchin M."/>
            <person name="Marcolungo L."/>
            <person name="Rossato M."/>
            <person name="Girolomoni L."/>
            <person name="Cosentino E."/>
            <person name="Cuine S."/>
            <person name="Li-Beisson Y."/>
            <person name="Delledonne M."/>
            <person name="Ballottari M."/>
        </authorList>
    </citation>
    <scope>NUCLEOTIDE SEQUENCE</scope>
    <source>
        <strain evidence="4">211/11P</strain>
    </source>
</reference>
<reference evidence="4" key="2">
    <citation type="submission" date="2020-11" db="EMBL/GenBank/DDBJ databases">
        <authorList>
            <person name="Cecchin M."/>
            <person name="Marcolungo L."/>
            <person name="Rossato M."/>
            <person name="Girolomoni L."/>
            <person name="Cosentino E."/>
            <person name="Cuine S."/>
            <person name="Li-Beisson Y."/>
            <person name="Delledonne M."/>
            <person name="Ballottari M."/>
        </authorList>
    </citation>
    <scope>NUCLEOTIDE SEQUENCE</scope>
    <source>
        <strain evidence="4">211/11P</strain>
        <tissue evidence="4">Whole cell</tissue>
    </source>
</reference>
<gene>
    <name evidence="4" type="ORF">D9Q98_010405</name>
</gene>
<dbReference type="AlphaFoldDB" id="A0A9D4YYH6"/>
<keyword evidence="1" id="KW-0378">Hydrolase</keyword>
<dbReference type="GO" id="GO:0004565">
    <property type="term" value="F:beta-galactosidase activity"/>
    <property type="evidence" value="ECO:0007669"/>
    <property type="project" value="InterPro"/>
</dbReference>
<dbReference type="GO" id="GO:0005975">
    <property type="term" value="P:carbohydrate metabolic process"/>
    <property type="evidence" value="ECO:0007669"/>
    <property type="project" value="InterPro"/>
</dbReference>
<evidence type="ECO:0000313" key="4">
    <source>
        <dbReference type="EMBL" id="KAI3432821.1"/>
    </source>
</evidence>
<dbReference type="EMBL" id="SIDB01000005">
    <property type="protein sequence ID" value="KAI3432821.1"/>
    <property type="molecule type" value="Genomic_DNA"/>
</dbReference>
<dbReference type="InterPro" id="IPR003476">
    <property type="entry name" value="Glyco_hydro_42"/>
</dbReference>
<dbReference type="Gene3D" id="3.20.20.80">
    <property type="entry name" value="Glycosidases"/>
    <property type="match status" value="1"/>
</dbReference>
<dbReference type="PANTHER" id="PTHR36447:SF1">
    <property type="entry name" value="BETA-GALACTOSIDASE GANA"/>
    <property type="match status" value="1"/>
</dbReference>
<dbReference type="InterPro" id="IPR017853">
    <property type="entry name" value="GH"/>
</dbReference>
<proteinExistence type="predicted"/>
<evidence type="ECO:0000256" key="1">
    <source>
        <dbReference type="ARBA" id="ARBA00022801"/>
    </source>
</evidence>
<feature type="domain" description="Glycoside hydrolase family 42 N-terminal" evidence="3">
    <location>
        <begin position="27"/>
        <end position="191"/>
    </location>
</feature>
<keyword evidence="5" id="KW-1185">Reference proteome</keyword>
<evidence type="ECO:0000313" key="5">
    <source>
        <dbReference type="Proteomes" id="UP001055712"/>
    </source>
</evidence>
<dbReference type="InterPro" id="IPR013529">
    <property type="entry name" value="Glyco_hydro_42_N"/>
</dbReference>
<organism evidence="4 5">
    <name type="scientific">Chlorella vulgaris</name>
    <name type="common">Green alga</name>
    <dbReference type="NCBI Taxonomy" id="3077"/>
    <lineage>
        <taxon>Eukaryota</taxon>
        <taxon>Viridiplantae</taxon>
        <taxon>Chlorophyta</taxon>
        <taxon>core chlorophytes</taxon>
        <taxon>Trebouxiophyceae</taxon>
        <taxon>Chlorellales</taxon>
        <taxon>Chlorellaceae</taxon>
        <taxon>Chlorella clade</taxon>
        <taxon>Chlorella</taxon>
    </lineage>
</organism>
<protein>
    <recommendedName>
        <fullName evidence="3">Glycoside hydrolase family 42 N-terminal domain-containing protein</fullName>
    </recommendedName>
</protein>
<dbReference type="GO" id="GO:0009341">
    <property type="term" value="C:beta-galactosidase complex"/>
    <property type="evidence" value="ECO:0007669"/>
    <property type="project" value="InterPro"/>
</dbReference>